<dbReference type="CDD" id="cd01767">
    <property type="entry name" value="UBX"/>
    <property type="match status" value="1"/>
</dbReference>
<sequence length="369" mass="41544">MTPSSHRRAQNVANAQKMRLLFITQDENIPEYLLSDSQAAHIIHDNYNVVKKMRDSPEYYSLQRVWPGISGCTFAVVNPEGIYWHSEFSDEKACLEFLLSPKEFGIWHASADVYQHIISQSSEGTALSEVCDFLPGIQSETSGTRDDSTRGSRSDHKEKCVLSVRLMEGGSAKAQFNATDCLKDVKRWLQQELNLLLIPEEDITVSRYTNIGHFEPSRYAFFYPATRKTFSEAQEFVKLEDLGLCPRLALILRPDYDENAMKAAREAENNTFKNLISNTSHILQALYSFFEYKVDDATNFSQEEVELPADENLKPPHFLAATGPTPSASPINVYGSKNEVTNGSDDFLGHAASSQANGENIMNVAREEY</sequence>
<reference evidence="2 3" key="1">
    <citation type="submission" date="2016-05" db="EMBL/GenBank/DDBJ databases">
        <title>Comparative genomics of biotechnologically important yeasts.</title>
        <authorList>
            <consortium name="DOE Joint Genome Institute"/>
            <person name="Riley R."/>
            <person name="Haridas S."/>
            <person name="Wolfe K.H."/>
            <person name="Lopes M.R."/>
            <person name="Hittinger C.T."/>
            <person name="Goker M."/>
            <person name="Salamov A."/>
            <person name="Wisecaver J."/>
            <person name="Long T.M."/>
            <person name="Aerts A.L."/>
            <person name="Barry K."/>
            <person name="Choi C."/>
            <person name="Clum A."/>
            <person name="Coughlan A.Y."/>
            <person name="Deshpande S."/>
            <person name="Douglass A.P."/>
            <person name="Hanson S.J."/>
            <person name="Klenk H.-P."/>
            <person name="LaButti K."/>
            <person name="Lapidus A."/>
            <person name="Lindquist E."/>
            <person name="Lipzen A."/>
            <person name="Meier-kolthoff J.P."/>
            <person name="Ohm R.A."/>
            <person name="Otillar R.P."/>
            <person name="Pangilinan J."/>
            <person name="Peng Y."/>
            <person name="Rokas A."/>
            <person name="Rosa C.A."/>
            <person name="Scheuner C."/>
            <person name="Sibirny A.A."/>
            <person name="Slot J.C."/>
            <person name="Stielow J.B."/>
            <person name="Sun H."/>
            <person name="Kurtzman C.P."/>
            <person name="Blackwell M."/>
            <person name="Grigoriev I.V."/>
            <person name="Jeffries T.W."/>
        </authorList>
    </citation>
    <scope>NUCLEOTIDE SEQUENCE [LARGE SCALE GENOMIC DNA]</scope>
    <source>
        <strain evidence="2 3">NRRL YB-4993</strain>
    </source>
</reference>
<dbReference type="GO" id="GO:0036503">
    <property type="term" value="P:ERAD pathway"/>
    <property type="evidence" value="ECO:0007669"/>
    <property type="project" value="TreeGrafter"/>
</dbReference>
<feature type="domain" description="UBX" evidence="1">
    <location>
        <begin position="155"/>
        <end position="252"/>
    </location>
</feature>
<dbReference type="GeneID" id="30032310"/>
<gene>
    <name evidence="2" type="ORF">METBIDRAFT_9217</name>
</gene>
<protein>
    <recommendedName>
        <fullName evidence="1">UBX domain-containing protein</fullName>
    </recommendedName>
</protein>
<dbReference type="OrthoDB" id="2445133at2759"/>
<proteinExistence type="predicted"/>
<comment type="caution">
    <text evidence="2">The sequence shown here is derived from an EMBL/GenBank/DDBJ whole genome shotgun (WGS) entry which is preliminary data.</text>
</comment>
<evidence type="ECO:0000313" key="3">
    <source>
        <dbReference type="Proteomes" id="UP000092555"/>
    </source>
</evidence>
<dbReference type="PANTHER" id="PTHR46424">
    <property type="entry name" value="UBX DOMAIN-CONTAINING PROTEIN 4"/>
    <property type="match status" value="1"/>
</dbReference>
<dbReference type="InterPro" id="IPR001012">
    <property type="entry name" value="UBX_dom"/>
</dbReference>
<dbReference type="Proteomes" id="UP000092555">
    <property type="component" value="Unassembled WGS sequence"/>
</dbReference>
<organism evidence="2 3">
    <name type="scientific">Metschnikowia bicuspidata var. bicuspidata NRRL YB-4993</name>
    <dbReference type="NCBI Taxonomy" id="869754"/>
    <lineage>
        <taxon>Eukaryota</taxon>
        <taxon>Fungi</taxon>
        <taxon>Dikarya</taxon>
        <taxon>Ascomycota</taxon>
        <taxon>Saccharomycotina</taxon>
        <taxon>Pichiomycetes</taxon>
        <taxon>Metschnikowiaceae</taxon>
        <taxon>Metschnikowia</taxon>
    </lineage>
</organism>
<dbReference type="AlphaFoldDB" id="A0A1A0HFT7"/>
<accession>A0A1A0HFT7</accession>
<dbReference type="InterPro" id="IPR029071">
    <property type="entry name" value="Ubiquitin-like_domsf"/>
</dbReference>
<dbReference type="PANTHER" id="PTHR46424:SF1">
    <property type="entry name" value="UBX DOMAIN-CONTAINING PROTEIN 4"/>
    <property type="match status" value="1"/>
</dbReference>
<dbReference type="GO" id="GO:0005783">
    <property type="term" value="C:endoplasmic reticulum"/>
    <property type="evidence" value="ECO:0007669"/>
    <property type="project" value="TreeGrafter"/>
</dbReference>
<dbReference type="SUPFAM" id="SSF54236">
    <property type="entry name" value="Ubiquitin-like"/>
    <property type="match status" value="1"/>
</dbReference>
<evidence type="ECO:0000313" key="2">
    <source>
        <dbReference type="EMBL" id="OBA22866.1"/>
    </source>
</evidence>
<dbReference type="SMART" id="SM00166">
    <property type="entry name" value="UBX"/>
    <property type="match status" value="1"/>
</dbReference>
<keyword evidence="3" id="KW-1185">Reference proteome</keyword>
<name>A0A1A0HFT7_9ASCO</name>
<evidence type="ECO:0000259" key="1">
    <source>
        <dbReference type="PROSITE" id="PS50033"/>
    </source>
</evidence>
<dbReference type="RefSeq" id="XP_018713347.1">
    <property type="nucleotide sequence ID" value="XM_018859335.1"/>
</dbReference>
<dbReference type="STRING" id="869754.A0A1A0HFT7"/>
<dbReference type="EMBL" id="LXTC01000001">
    <property type="protein sequence ID" value="OBA22866.1"/>
    <property type="molecule type" value="Genomic_DNA"/>
</dbReference>
<dbReference type="Pfam" id="PF00789">
    <property type="entry name" value="UBX"/>
    <property type="match status" value="1"/>
</dbReference>
<dbReference type="PROSITE" id="PS50033">
    <property type="entry name" value="UBX"/>
    <property type="match status" value="1"/>
</dbReference>
<dbReference type="Gene3D" id="3.10.20.90">
    <property type="entry name" value="Phosphatidylinositol 3-kinase Catalytic Subunit, Chain A, domain 1"/>
    <property type="match status" value="1"/>
</dbReference>